<dbReference type="KEGG" id="pbor:BSF38_00385"/>
<gene>
    <name evidence="1" type="ORF">BSF38_00385</name>
</gene>
<evidence type="ECO:0000313" key="1">
    <source>
        <dbReference type="EMBL" id="APW58972.1"/>
    </source>
</evidence>
<dbReference type="AlphaFoldDB" id="A0A1U7CJ63"/>
<dbReference type="RefSeq" id="WP_145951932.1">
    <property type="nucleotide sequence ID" value="NZ_CP019082.1"/>
</dbReference>
<organism evidence="1 2">
    <name type="scientific">Paludisphaera borealis</name>
    <dbReference type="NCBI Taxonomy" id="1387353"/>
    <lineage>
        <taxon>Bacteria</taxon>
        <taxon>Pseudomonadati</taxon>
        <taxon>Planctomycetota</taxon>
        <taxon>Planctomycetia</taxon>
        <taxon>Isosphaerales</taxon>
        <taxon>Isosphaeraceae</taxon>
        <taxon>Paludisphaera</taxon>
    </lineage>
</organism>
<dbReference type="STRING" id="1387353.BSF38_00385"/>
<dbReference type="OrthoDB" id="282392at2"/>
<protein>
    <submittedName>
        <fullName evidence="1">Uncharacterized protein</fullName>
    </submittedName>
</protein>
<accession>A0A1U7CJ63</accession>
<keyword evidence="2" id="KW-1185">Reference proteome</keyword>
<evidence type="ECO:0000313" key="2">
    <source>
        <dbReference type="Proteomes" id="UP000186309"/>
    </source>
</evidence>
<dbReference type="Proteomes" id="UP000186309">
    <property type="component" value="Chromosome"/>
</dbReference>
<proteinExistence type="predicted"/>
<sequence length="301" mass="33221">MLNHLAAIVLAPILFLPPQQPDPSPEPAHQRNPVYEVALRDGLKAGGTTVALPAPTFHDGLDDKGRRAALLDLCGSEQAVNDLLRDSVTAPYILKLHDAKTADSIIRSVDLWFVVRADLSQLDPVKLITQADAKAVEVGNMRFEQRLLTADDPKPRNRVAQLEGDAPHWFVHLKGRLLDRIAFEAVDEVMATRTDDSMVIAARVDPAFNPPGEPTNHWKNLAENGPANPFQGGVSYVKVSRLKSKEAADALFVEMHAAFAEPEAWFRGAPILRSKFAPVAQDQVRRLRRELLKNRPKSSPP</sequence>
<dbReference type="EMBL" id="CP019082">
    <property type="protein sequence ID" value="APW58972.1"/>
    <property type="molecule type" value="Genomic_DNA"/>
</dbReference>
<name>A0A1U7CJ63_9BACT</name>
<reference evidence="2" key="1">
    <citation type="submission" date="2016-12" db="EMBL/GenBank/DDBJ databases">
        <title>Comparative genomics of four Isosphaeraceae planctomycetes: a common pool of plasmids and glycoside hydrolase genes.</title>
        <authorList>
            <person name="Ivanova A."/>
        </authorList>
    </citation>
    <scope>NUCLEOTIDE SEQUENCE [LARGE SCALE GENOMIC DNA]</scope>
    <source>
        <strain evidence="2">PX4</strain>
    </source>
</reference>